<dbReference type="Proteomes" id="UP000014028">
    <property type="component" value="Unassembled WGS sequence"/>
</dbReference>
<sequence>MAGTPTVTTITMSNGNAVVNFTYSGGASTDILYLERANSFATTGEQKVVRRVTRGSLTSITDYTISNSGARYWYRIRSTNSDGTGTIYSDYVSVDTVCQNIVTLAPYDSPATTTNLDVVQSRSGKKGRETQLMEFAGRKRPVSEVGMMRSQTVSLAWWVETTQEVYNIEKLLLDNDFWFRDNYGRSFHGSCADVDVSDYIGGYNMSATLTEIDGEGIN</sequence>
<protein>
    <submittedName>
        <fullName evidence="1">Uncharacterized protein</fullName>
    </submittedName>
</protein>
<accession>A0A9W5R0D3</accession>
<reference evidence="1 2" key="1">
    <citation type="submission" date="2012-12" db="EMBL/GenBank/DDBJ databases">
        <title>The Genome Sequence of Bacillus cereus VD184.</title>
        <authorList>
            <consortium name="The Broad Institute Genome Sequencing Platform"/>
            <consortium name="The Broad Institute Genome Sequencing Center for Infectious Disease"/>
            <person name="Feldgarden M."/>
            <person name="Van der Auwera G.A."/>
            <person name="Mahillon J."/>
            <person name="Duprez V."/>
            <person name="Timmery S."/>
            <person name="Mattelet C."/>
            <person name="Dierick K."/>
            <person name="Sun M."/>
            <person name="Yu Z."/>
            <person name="Zhu L."/>
            <person name="Hu X."/>
            <person name="Shank E.B."/>
            <person name="Swiecicka I."/>
            <person name="Hansen B.M."/>
            <person name="Andrup L."/>
            <person name="Walker B."/>
            <person name="Young S.K."/>
            <person name="Zeng Q."/>
            <person name="Gargeya S."/>
            <person name="Fitzgerald M."/>
            <person name="Haas B."/>
            <person name="Abouelleil A."/>
            <person name="Alvarado L."/>
            <person name="Arachchi H.M."/>
            <person name="Berlin A.M."/>
            <person name="Chapman S.B."/>
            <person name="Dewar J."/>
            <person name="Goldberg J."/>
            <person name="Griggs A."/>
            <person name="Gujja S."/>
            <person name="Hansen M."/>
            <person name="Howarth C."/>
            <person name="Imamovic A."/>
            <person name="Larimer J."/>
            <person name="McCowan C."/>
            <person name="Murphy C."/>
            <person name="Neiman D."/>
            <person name="Pearson M."/>
            <person name="Priest M."/>
            <person name="Roberts A."/>
            <person name="Saif S."/>
            <person name="Shea T."/>
            <person name="Sisk P."/>
            <person name="Sykes S."/>
            <person name="Wortman J."/>
            <person name="Nusbaum C."/>
            <person name="Birren B."/>
        </authorList>
    </citation>
    <scope>NUCLEOTIDE SEQUENCE [LARGE SCALE GENOMIC DNA]</scope>
    <source>
        <strain evidence="1 2">VD184</strain>
    </source>
</reference>
<gene>
    <name evidence="1" type="ORF">IKC_06164</name>
</gene>
<dbReference type="AlphaFoldDB" id="A0A9W5R0D3"/>
<dbReference type="RefSeq" id="WP_016124090.1">
    <property type="nucleotide sequence ID" value="NZ_KB976852.1"/>
</dbReference>
<name>A0A9W5R0D3_BACCE</name>
<comment type="caution">
    <text evidence="1">The sequence shown here is derived from an EMBL/GenBank/DDBJ whole genome shotgun (WGS) entry which is preliminary data.</text>
</comment>
<organism evidence="1 2">
    <name type="scientific">Bacillus cereus VD184</name>
    <dbReference type="NCBI Taxonomy" id="1053242"/>
    <lineage>
        <taxon>Bacteria</taxon>
        <taxon>Bacillati</taxon>
        <taxon>Bacillota</taxon>
        <taxon>Bacilli</taxon>
        <taxon>Bacillales</taxon>
        <taxon>Bacillaceae</taxon>
        <taxon>Bacillus</taxon>
        <taxon>Bacillus cereus group</taxon>
    </lineage>
</organism>
<evidence type="ECO:0000313" key="1">
    <source>
        <dbReference type="EMBL" id="EOQ00966.1"/>
    </source>
</evidence>
<dbReference type="EMBL" id="AHFK01000113">
    <property type="protein sequence ID" value="EOQ00966.1"/>
    <property type="molecule type" value="Genomic_DNA"/>
</dbReference>
<evidence type="ECO:0000313" key="2">
    <source>
        <dbReference type="Proteomes" id="UP000014028"/>
    </source>
</evidence>
<proteinExistence type="predicted"/>